<reference evidence="2" key="1">
    <citation type="journal article" date="2014" name="Science">
        <title>Ancient hybridizations among the ancestral genomes of bread wheat.</title>
        <authorList>
            <consortium name="International Wheat Genome Sequencing Consortium,"/>
            <person name="Marcussen T."/>
            <person name="Sandve S.R."/>
            <person name="Heier L."/>
            <person name="Spannagl M."/>
            <person name="Pfeifer M."/>
            <person name="Jakobsen K.S."/>
            <person name="Wulff B.B."/>
            <person name="Steuernagel B."/>
            <person name="Mayer K.F."/>
            <person name="Olsen O.A."/>
        </authorList>
    </citation>
    <scope>NUCLEOTIDE SEQUENCE [LARGE SCALE GENOMIC DNA]</scope>
    <source>
        <strain evidence="2">cv. AL8/78</strain>
    </source>
</reference>
<reference evidence="1" key="4">
    <citation type="submission" date="2019-03" db="UniProtKB">
        <authorList>
            <consortium name="EnsemblPlants"/>
        </authorList>
    </citation>
    <scope>IDENTIFICATION</scope>
</reference>
<name>A0A453LML7_AEGTS</name>
<organism evidence="1 2">
    <name type="scientific">Aegilops tauschii subsp. strangulata</name>
    <name type="common">Goatgrass</name>
    <dbReference type="NCBI Taxonomy" id="200361"/>
    <lineage>
        <taxon>Eukaryota</taxon>
        <taxon>Viridiplantae</taxon>
        <taxon>Streptophyta</taxon>
        <taxon>Embryophyta</taxon>
        <taxon>Tracheophyta</taxon>
        <taxon>Spermatophyta</taxon>
        <taxon>Magnoliopsida</taxon>
        <taxon>Liliopsida</taxon>
        <taxon>Poales</taxon>
        <taxon>Poaceae</taxon>
        <taxon>BOP clade</taxon>
        <taxon>Pooideae</taxon>
        <taxon>Triticodae</taxon>
        <taxon>Triticeae</taxon>
        <taxon>Triticinae</taxon>
        <taxon>Aegilops</taxon>
    </lineage>
</organism>
<sequence length="60" mass="7215">MKVGPSFEQKDLPSFTSSLLYILGAKNEIRFHQNRMQVSRHHKPRNMLQEKVKRFRCAHY</sequence>
<evidence type="ECO:0000313" key="1">
    <source>
        <dbReference type="EnsemblPlants" id="AET5Gv20841300.7"/>
    </source>
</evidence>
<reference evidence="1" key="5">
    <citation type="journal article" date="2021" name="G3 (Bethesda)">
        <title>Aegilops tauschii genome assembly Aet v5.0 features greater sequence contiguity and improved annotation.</title>
        <authorList>
            <person name="Wang L."/>
            <person name="Zhu T."/>
            <person name="Rodriguez J.C."/>
            <person name="Deal K.R."/>
            <person name="Dubcovsky J."/>
            <person name="McGuire P.E."/>
            <person name="Lux T."/>
            <person name="Spannagl M."/>
            <person name="Mayer K.F.X."/>
            <person name="Baldrich P."/>
            <person name="Meyers B.C."/>
            <person name="Huo N."/>
            <person name="Gu Y.Q."/>
            <person name="Zhou H."/>
            <person name="Devos K.M."/>
            <person name="Bennetzen J.L."/>
            <person name="Unver T."/>
            <person name="Budak H."/>
            <person name="Gulick P.J."/>
            <person name="Galiba G."/>
            <person name="Kalapos B."/>
            <person name="Nelson D.R."/>
            <person name="Li P."/>
            <person name="You F.M."/>
            <person name="Luo M.C."/>
            <person name="Dvorak J."/>
        </authorList>
    </citation>
    <scope>NUCLEOTIDE SEQUENCE [LARGE SCALE GENOMIC DNA]</scope>
    <source>
        <strain evidence="1">cv. AL8/78</strain>
    </source>
</reference>
<reference evidence="1" key="3">
    <citation type="journal article" date="2017" name="Nature">
        <title>Genome sequence of the progenitor of the wheat D genome Aegilops tauschii.</title>
        <authorList>
            <person name="Luo M.C."/>
            <person name="Gu Y.Q."/>
            <person name="Puiu D."/>
            <person name="Wang H."/>
            <person name="Twardziok S.O."/>
            <person name="Deal K.R."/>
            <person name="Huo N."/>
            <person name="Zhu T."/>
            <person name="Wang L."/>
            <person name="Wang Y."/>
            <person name="McGuire P.E."/>
            <person name="Liu S."/>
            <person name="Long H."/>
            <person name="Ramasamy R.K."/>
            <person name="Rodriguez J.C."/>
            <person name="Van S.L."/>
            <person name="Yuan L."/>
            <person name="Wang Z."/>
            <person name="Xia Z."/>
            <person name="Xiao L."/>
            <person name="Anderson O.D."/>
            <person name="Ouyang S."/>
            <person name="Liang Y."/>
            <person name="Zimin A.V."/>
            <person name="Pertea G."/>
            <person name="Qi P."/>
            <person name="Bennetzen J.L."/>
            <person name="Dai X."/>
            <person name="Dawson M.W."/>
            <person name="Muller H.G."/>
            <person name="Kugler K."/>
            <person name="Rivarola-Duarte L."/>
            <person name="Spannagl M."/>
            <person name="Mayer K.F.X."/>
            <person name="Lu F.H."/>
            <person name="Bevan M.W."/>
            <person name="Leroy P."/>
            <person name="Li P."/>
            <person name="You F.M."/>
            <person name="Sun Q."/>
            <person name="Liu Z."/>
            <person name="Lyons E."/>
            <person name="Wicker T."/>
            <person name="Salzberg S.L."/>
            <person name="Devos K.M."/>
            <person name="Dvorak J."/>
        </authorList>
    </citation>
    <scope>NUCLEOTIDE SEQUENCE [LARGE SCALE GENOMIC DNA]</scope>
    <source>
        <strain evidence="1">cv. AL8/78</strain>
    </source>
</reference>
<protein>
    <submittedName>
        <fullName evidence="1">Uncharacterized protein</fullName>
    </submittedName>
</protein>
<evidence type="ECO:0000313" key="2">
    <source>
        <dbReference type="Proteomes" id="UP000015105"/>
    </source>
</evidence>
<dbReference type="AlphaFoldDB" id="A0A453LML7"/>
<keyword evidence="2" id="KW-1185">Reference proteome</keyword>
<reference evidence="2" key="2">
    <citation type="journal article" date="2017" name="Nat. Plants">
        <title>The Aegilops tauschii genome reveals multiple impacts of transposons.</title>
        <authorList>
            <person name="Zhao G."/>
            <person name="Zou C."/>
            <person name="Li K."/>
            <person name="Wang K."/>
            <person name="Li T."/>
            <person name="Gao L."/>
            <person name="Zhang X."/>
            <person name="Wang H."/>
            <person name="Yang Z."/>
            <person name="Liu X."/>
            <person name="Jiang W."/>
            <person name="Mao L."/>
            <person name="Kong X."/>
            <person name="Jiao Y."/>
            <person name="Jia J."/>
        </authorList>
    </citation>
    <scope>NUCLEOTIDE SEQUENCE [LARGE SCALE GENOMIC DNA]</scope>
    <source>
        <strain evidence="2">cv. AL8/78</strain>
    </source>
</reference>
<dbReference type="Proteomes" id="UP000015105">
    <property type="component" value="Chromosome 5D"/>
</dbReference>
<dbReference type="Gramene" id="AET5Gv20841300.7">
    <property type="protein sequence ID" value="AET5Gv20841300.7"/>
    <property type="gene ID" value="AET5Gv20841300"/>
</dbReference>
<proteinExistence type="predicted"/>
<dbReference type="EnsemblPlants" id="AET5Gv20841300.7">
    <property type="protein sequence ID" value="AET5Gv20841300.7"/>
    <property type="gene ID" value="AET5Gv20841300"/>
</dbReference>
<accession>A0A453LML7</accession>